<dbReference type="Proteomes" id="UP001172681">
    <property type="component" value="Unassembled WGS sequence"/>
</dbReference>
<proteinExistence type="predicted"/>
<reference evidence="10" key="1">
    <citation type="submission" date="2022-10" db="EMBL/GenBank/DDBJ databases">
        <title>Culturing micro-colonial fungi from biological soil crusts in the Mojave desert and describing Neophaeococcomyces mojavensis, and introducing the new genera and species Taxawa tesnikishii.</title>
        <authorList>
            <person name="Kurbessoian T."/>
            <person name="Stajich J.E."/>
        </authorList>
    </citation>
    <scope>NUCLEOTIDE SEQUENCE</scope>
    <source>
        <strain evidence="10">TK_35</strain>
    </source>
</reference>
<dbReference type="SMART" id="SM00355">
    <property type="entry name" value="ZnF_C2H2"/>
    <property type="match status" value="1"/>
</dbReference>
<comment type="caution">
    <text evidence="10">The sequence shown here is derived from an EMBL/GenBank/DDBJ whole genome shotgun (WGS) entry which is preliminary data.</text>
</comment>
<dbReference type="InterPro" id="IPR013087">
    <property type="entry name" value="Znf_C2H2_type"/>
</dbReference>
<feature type="compositionally biased region" description="Polar residues" evidence="8">
    <location>
        <begin position="670"/>
        <end position="688"/>
    </location>
</feature>
<evidence type="ECO:0000256" key="2">
    <source>
        <dbReference type="ARBA" id="ARBA00022723"/>
    </source>
</evidence>
<evidence type="ECO:0000256" key="3">
    <source>
        <dbReference type="ARBA" id="ARBA00022737"/>
    </source>
</evidence>
<dbReference type="InterPro" id="IPR007219">
    <property type="entry name" value="XnlR_reg_dom"/>
</dbReference>
<dbReference type="PANTHER" id="PTHR40626:SF22">
    <property type="entry name" value="C2H2-TYPE DOMAIN-CONTAINING PROTEIN"/>
    <property type="match status" value="1"/>
</dbReference>
<dbReference type="InterPro" id="IPR036236">
    <property type="entry name" value="Znf_C2H2_sf"/>
</dbReference>
<dbReference type="GO" id="GO:0005634">
    <property type="term" value="C:nucleus"/>
    <property type="evidence" value="ECO:0007669"/>
    <property type="project" value="UniProtKB-SubCell"/>
</dbReference>
<dbReference type="PROSITE" id="PS50157">
    <property type="entry name" value="ZINC_FINGER_C2H2_2"/>
    <property type="match status" value="1"/>
</dbReference>
<evidence type="ECO:0000256" key="7">
    <source>
        <dbReference type="PROSITE-ProRule" id="PRU00042"/>
    </source>
</evidence>
<dbReference type="GO" id="GO:0000978">
    <property type="term" value="F:RNA polymerase II cis-regulatory region sequence-specific DNA binding"/>
    <property type="evidence" value="ECO:0007669"/>
    <property type="project" value="InterPro"/>
</dbReference>
<organism evidence="10 11">
    <name type="scientific">Knufia peltigerae</name>
    <dbReference type="NCBI Taxonomy" id="1002370"/>
    <lineage>
        <taxon>Eukaryota</taxon>
        <taxon>Fungi</taxon>
        <taxon>Dikarya</taxon>
        <taxon>Ascomycota</taxon>
        <taxon>Pezizomycotina</taxon>
        <taxon>Eurotiomycetes</taxon>
        <taxon>Chaetothyriomycetidae</taxon>
        <taxon>Chaetothyriales</taxon>
        <taxon>Trichomeriaceae</taxon>
        <taxon>Knufia</taxon>
    </lineage>
</organism>
<keyword evidence="3" id="KW-0677">Repeat</keyword>
<evidence type="ECO:0000256" key="8">
    <source>
        <dbReference type="SAM" id="MobiDB-lite"/>
    </source>
</evidence>
<name>A0AA39D4I0_9EURO</name>
<dbReference type="Pfam" id="PF04082">
    <property type="entry name" value="Fungal_trans"/>
    <property type="match status" value="1"/>
</dbReference>
<dbReference type="Gene3D" id="3.30.160.60">
    <property type="entry name" value="Classic Zinc Finger"/>
    <property type="match status" value="1"/>
</dbReference>
<evidence type="ECO:0000256" key="4">
    <source>
        <dbReference type="ARBA" id="ARBA00022771"/>
    </source>
</evidence>
<feature type="compositionally biased region" description="Polar residues" evidence="8">
    <location>
        <begin position="633"/>
        <end position="643"/>
    </location>
</feature>
<dbReference type="PANTHER" id="PTHR40626">
    <property type="entry name" value="MIP31509P"/>
    <property type="match status" value="1"/>
</dbReference>
<comment type="subcellular location">
    <subcellularLocation>
        <location evidence="1">Nucleus</location>
    </subcellularLocation>
</comment>
<accession>A0AA39D4I0</accession>
<sequence>MASNLAPSKRKAVGTATEDPGPLIADSADTISNDRHNNTLQDETRAENNRGAGSHNSTIEPIHGIDQNNRVQIHPPMTYSTRITTSSGVTPLVVASDMPAPTPNLSQNPGWNQPLTNTVNFYDPDNTFMQVPAYYPGASMESVVPFDPSSNAPFTDRTQAYLPRGHGVIKIKNIPYGLTMAEVQQFICKHVHVEDLLKPHEEGFPIHIIMERSTGKTMDAYVETITPLIAAQAWEHGFGLVRMRHPKLGQRHVTVELSDQAELMRDLFPRARCVVWDKEEPSVPRVIHTNDIYTSGFKGFFTAEEMNGVIRHAEYPQRSPFAMRSFQRTFESTISTLYKFPWYAVDLYTLQQRDTLFKTYTRQLEILILKVDPGSQIPREVGLDNKLLMDFLFAGMNCAGFSERQKALIADASLRVGPGMRISIHARNWPFQTLSSNPPMLSDQDIGMWFEVLNLGVTAFEREGRGDIGVRPHLEVIRDNNGYLLFTYTESGANLPRKTFSRMESKVLTTLMRKGWSSYMSQLGIAPGFGLDPNVFGDDVLEPVYDAEDDMFQDEEEGHTVAGEKRIEYTDEERLEAYQKVLADIKREEGAMLMGQIDRFANRGYANPDSGLAEGMAALDIGSGRPTHRGTLNPESTTFTPRLTSANMGGFPRFGPAQDINPPYMLNPTQVTSSSHTNTGHQSTNSGLVSGPAPAHTSVRRDVSMTTSMSDPDDVPTPARVYPPAHPDGSPPLRRITTRLENTVRTESMVVSPQHCGVASPLPTLQNLPPAPAGMVHPLPDKPPAVVMPSIGRPNSARGKNKGTVSGMTFGVRPEIGRGAIGRDPRLSTGMSGMGAGVTMGAGMYGSSSSSRRSSEGYGIPFGNAALAAVVRGGSPGQFDGPNRSNASTPTLNLGIGMTGLSPIGADPNDLMVQSNPPRPGTHGRAQSQLNISDVINEESEENEVADHGKGRILAISRRLYRARTVNDSSLDWYDLLFNLIPRSNLGVYLGRKLTCCRAAQEHLQRHIRTHTKEKPFVCEICSKSFARSDLLVRHERLVHPGEEEQHTTRKSHKHHLINANNAAKAAAQAVQQAQQAQSVSSDPIEMAPQQNQPLLSPHATEGRGMMDMLDPQLMQPANGMHSVDGISSHQQLGAPPLDPSWGYDLNLLSHAASHVASSGQDHFMSGMQTSAQEPLHEPLQQIMPPVSEGQYQPRMLTEGYGQPTSMFEPPDLGDPMQDFTVFLDSVGLSSEWYASMFGDQADNYHSPEIPRDHLNISRPNLNGEPPIDSKLSLPQDELSTFSRFGSRLPSLQPESKEPDSHRPEPRSSIEEAEATKTKATWDISDFDRSAFVSKLAGFDSVMPKGFIPPSRHSLSRYLAGYVNGFHEHLPFIHVPTLQVAGSAPELILALAAVGAQYRFENSRGIELFYAAKAVVLEQVRRRDDSASSHLWNRPRTGSMAQSPGGGFTAQSHSSSPFQNVTPGSPFITDGKEQMESIQALLLLTAFATWERHTELLREALAFQSTLARLVRESGLASPEIVQSPEDLTWEEWIKIEGDKRTKLIVYCFFNLHSITWNVPPLILNSEIKLNLPDPANEWKAASVEQWKKLRTDNNAVEVPFQAALTRLFSTQSPGPITPISPLGNYVLVHALIQQIFFARQLSLAWPGVAGSSLRVEDIAVLDRGLRAWKAGWKRTPESSLDPQNPNGPVAFTSTALLGLAYIRLHVDMGPLRHLETRDATQIATALLNTPDIRRDPRLTPALLHSAHALSIPVRLGIDFVARTQTFFWSIQHSLCSLECAFLLSKWLAVLSRLKSEGGAPVTEHERKLLLWVRSLLDETEMTVQLDGNANDHTVLNESRALLDDTHKMCTLSVAVVRVWSKTFKGNTSWAIVDMIGSALELYADMLEQEMFGRI</sequence>
<evidence type="ECO:0000313" key="11">
    <source>
        <dbReference type="Proteomes" id="UP001172681"/>
    </source>
</evidence>
<dbReference type="FunFam" id="3.30.160.60:FF:002343">
    <property type="entry name" value="Zinc finger protein 33A"/>
    <property type="match status" value="1"/>
</dbReference>
<evidence type="ECO:0000256" key="6">
    <source>
        <dbReference type="ARBA" id="ARBA00023242"/>
    </source>
</evidence>
<dbReference type="EMBL" id="JAPDRN010000001">
    <property type="protein sequence ID" value="KAJ9647438.1"/>
    <property type="molecule type" value="Genomic_DNA"/>
</dbReference>
<feature type="domain" description="C2H2-type" evidence="9">
    <location>
        <begin position="1017"/>
        <end position="1045"/>
    </location>
</feature>
<feature type="region of interest" description="Disordered" evidence="8">
    <location>
        <begin position="1249"/>
        <end position="1273"/>
    </location>
</feature>
<keyword evidence="5" id="KW-0862">Zinc</keyword>
<feature type="region of interest" description="Disordered" evidence="8">
    <location>
        <begin position="1427"/>
        <end position="1466"/>
    </location>
</feature>
<dbReference type="SUPFAM" id="SSF57667">
    <property type="entry name" value="beta-beta-alpha zinc fingers"/>
    <property type="match status" value="1"/>
</dbReference>
<dbReference type="Gene3D" id="3.30.70.330">
    <property type="match status" value="1"/>
</dbReference>
<dbReference type="InterPro" id="IPR051059">
    <property type="entry name" value="VerF-like"/>
</dbReference>
<dbReference type="PROSITE" id="PS00028">
    <property type="entry name" value="ZINC_FINGER_C2H2_1"/>
    <property type="match status" value="1"/>
</dbReference>
<feature type="compositionally biased region" description="Polar residues" evidence="8">
    <location>
        <begin position="1449"/>
        <end position="1463"/>
    </location>
</feature>
<dbReference type="GO" id="GO:0008270">
    <property type="term" value="F:zinc ion binding"/>
    <property type="evidence" value="ECO:0007669"/>
    <property type="project" value="UniProtKB-KW"/>
</dbReference>
<protein>
    <recommendedName>
        <fullName evidence="9">C2H2-type domain-containing protein</fullName>
    </recommendedName>
</protein>
<dbReference type="GO" id="GO:0000981">
    <property type="term" value="F:DNA-binding transcription factor activity, RNA polymerase II-specific"/>
    <property type="evidence" value="ECO:0007669"/>
    <property type="project" value="InterPro"/>
</dbReference>
<feature type="region of interest" description="Disordered" evidence="8">
    <location>
        <begin position="1"/>
        <end position="64"/>
    </location>
</feature>
<evidence type="ECO:0000259" key="9">
    <source>
        <dbReference type="PROSITE" id="PS50157"/>
    </source>
</evidence>
<feature type="region of interest" description="Disordered" evidence="8">
    <location>
        <begin position="1285"/>
        <end position="1315"/>
    </location>
</feature>
<dbReference type="GO" id="GO:0000785">
    <property type="term" value="C:chromatin"/>
    <property type="evidence" value="ECO:0007669"/>
    <property type="project" value="TreeGrafter"/>
</dbReference>
<feature type="region of interest" description="Disordered" evidence="8">
    <location>
        <begin position="670"/>
        <end position="717"/>
    </location>
</feature>
<keyword evidence="2" id="KW-0479">Metal-binding</keyword>
<dbReference type="InterPro" id="IPR012677">
    <property type="entry name" value="Nucleotide-bd_a/b_plait_sf"/>
</dbReference>
<keyword evidence="6" id="KW-0539">Nucleus</keyword>
<dbReference type="CDD" id="cd12148">
    <property type="entry name" value="fungal_TF_MHR"/>
    <property type="match status" value="1"/>
</dbReference>
<feature type="compositionally biased region" description="Basic and acidic residues" evidence="8">
    <location>
        <begin position="1295"/>
        <end position="1315"/>
    </location>
</feature>
<keyword evidence="4 7" id="KW-0863">Zinc-finger</keyword>
<feature type="region of interest" description="Disordered" evidence="8">
    <location>
        <begin position="624"/>
        <end position="643"/>
    </location>
</feature>
<evidence type="ECO:0000256" key="1">
    <source>
        <dbReference type="ARBA" id="ARBA00004123"/>
    </source>
</evidence>
<gene>
    <name evidence="10" type="ORF">H2204_000067</name>
</gene>
<feature type="region of interest" description="Disordered" evidence="8">
    <location>
        <begin position="792"/>
        <end position="811"/>
    </location>
</feature>
<keyword evidence="11" id="KW-1185">Reference proteome</keyword>
<evidence type="ECO:0000256" key="5">
    <source>
        <dbReference type="ARBA" id="ARBA00022833"/>
    </source>
</evidence>
<feature type="compositionally biased region" description="Basic and acidic residues" evidence="8">
    <location>
        <begin position="32"/>
        <end position="48"/>
    </location>
</feature>
<dbReference type="GO" id="GO:0006351">
    <property type="term" value="P:DNA-templated transcription"/>
    <property type="evidence" value="ECO:0007669"/>
    <property type="project" value="InterPro"/>
</dbReference>
<evidence type="ECO:0000313" key="10">
    <source>
        <dbReference type="EMBL" id="KAJ9647438.1"/>
    </source>
</evidence>